<feature type="compositionally biased region" description="Low complexity" evidence="1">
    <location>
        <begin position="8"/>
        <end position="18"/>
    </location>
</feature>
<feature type="transmembrane region" description="Helical" evidence="2">
    <location>
        <begin position="121"/>
        <end position="144"/>
    </location>
</feature>
<feature type="transmembrane region" description="Helical" evidence="2">
    <location>
        <begin position="156"/>
        <end position="180"/>
    </location>
</feature>
<feature type="region of interest" description="Disordered" evidence="1">
    <location>
        <begin position="1"/>
        <end position="31"/>
    </location>
</feature>
<keyword evidence="3" id="KW-1185">Reference proteome</keyword>
<keyword evidence="2" id="KW-0472">Membrane</keyword>
<name>A0AAF3J4E0_9BILA</name>
<sequence length="273" mass="30223">MDFERDFPPLGLGVSSPHSSPPSSLPLNSPSTIHSLDFTEDLDGEEEDLMGELNDGDSLMSPCSIPSPLLQYRSPSEYGGPDTAQLLEFVNSRLSSVEQNDFGSDITSMASSESREGSTSLFYDVIQAQVALWTCVVSLLYSYAWRQHRKKFIMSIFLIVPTVFTASCVISGLLTTIVVLGRLFSTPYTYTDFINLKDKILPADEELMGRKRTLSGASTISWHSEQDLLPRPLCRRHSASNGSVNNASRPPSRKLSYCYSHFSAENGIEEKTE</sequence>
<dbReference type="WBParaSite" id="MBELARI_LOCUS15474">
    <property type="protein sequence ID" value="MBELARI_LOCUS15474"/>
    <property type="gene ID" value="MBELARI_LOCUS15474"/>
</dbReference>
<organism evidence="3 4">
    <name type="scientific">Mesorhabditis belari</name>
    <dbReference type="NCBI Taxonomy" id="2138241"/>
    <lineage>
        <taxon>Eukaryota</taxon>
        <taxon>Metazoa</taxon>
        <taxon>Ecdysozoa</taxon>
        <taxon>Nematoda</taxon>
        <taxon>Chromadorea</taxon>
        <taxon>Rhabditida</taxon>
        <taxon>Rhabditina</taxon>
        <taxon>Rhabditomorpha</taxon>
        <taxon>Rhabditoidea</taxon>
        <taxon>Rhabditidae</taxon>
        <taxon>Mesorhabditinae</taxon>
        <taxon>Mesorhabditis</taxon>
    </lineage>
</organism>
<keyword evidence="2" id="KW-1133">Transmembrane helix</keyword>
<dbReference type="AlphaFoldDB" id="A0AAF3J4E0"/>
<dbReference type="Proteomes" id="UP000887575">
    <property type="component" value="Unassembled WGS sequence"/>
</dbReference>
<evidence type="ECO:0000256" key="2">
    <source>
        <dbReference type="SAM" id="Phobius"/>
    </source>
</evidence>
<evidence type="ECO:0000256" key="1">
    <source>
        <dbReference type="SAM" id="MobiDB-lite"/>
    </source>
</evidence>
<protein>
    <submittedName>
        <fullName evidence="4">Uncharacterized protein</fullName>
    </submittedName>
</protein>
<reference evidence="4" key="1">
    <citation type="submission" date="2024-02" db="UniProtKB">
        <authorList>
            <consortium name="WormBaseParasite"/>
        </authorList>
    </citation>
    <scope>IDENTIFICATION</scope>
</reference>
<accession>A0AAF3J4E0</accession>
<evidence type="ECO:0000313" key="4">
    <source>
        <dbReference type="WBParaSite" id="MBELARI_LOCUS15474"/>
    </source>
</evidence>
<keyword evidence="2" id="KW-0812">Transmembrane</keyword>
<evidence type="ECO:0000313" key="3">
    <source>
        <dbReference type="Proteomes" id="UP000887575"/>
    </source>
</evidence>
<proteinExistence type="predicted"/>